<dbReference type="InterPro" id="IPR036259">
    <property type="entry name" value="MFS_trans_sf"/>
</dbReference>
<dbReference type="EMBL" id="CP006868">
    <property type="protein sequence ID" value="UXD22152.1"/>
    <property type="molecule type" value="Genomic_DNA"/>
</dbReference>
<evidence type="ECO:0000313" key="2">
    <source>
        <dbReference type="EMBL" id="UXD22152.1"/>
    </source>
</evidence>
<accession>A0A977KAM8</accession>
<evidence type="ECO:0000256" key="1">
    <source>
        <dbReference type="SAM" id="Phobius"/>
    </source>
</evidence>
<dbReference type="KEGG" id="ipc:IPA_02140"/>
<proteinExistence type="predicted"/>
<feature type="transmembrane region" description="Helical" evidence="1">
    <location>
        <begin position="190"/>
        <end position="210"/>
    </location>
</feature>
<keyword evidence="1" id="KW-1133">Transmembrane helix</keyword>
<keyword evidence="1" id="KW-0812">Transmembrane</keyword>
<sequence>MLEAYKEGEDQLGKAVSALSLGWGLGTMTVAFLPYQPLYSLSFAFGSVMVFLAVSKEPAKSGLLAAVPKLLPLLPPLALFMGAEYVVYALTALRFYEATNRIGFALAYAVGPSLTAALGGYVAGKALRKLGAERLFLISVIAYIPVTLLALASPPPICLVAWSIPVYPFYEVSLVALVSKFVPEAPASALGLTYTTMSIASIVAIPFTRIKSFRTVAIYTSIAMVLSAIFIKLSFRALRTPRRSRDRREFHTSPYDSSTR</sequence>
<protein>
    <submittedName>
        <fullName evidence="2">Uncharacterized protein</fullName>
    </submittedName>
</protein>
<feature type="transmembrane region" description="Helical" evidence="1">
    <location>
        <begin position="135"/>
        <end position="153"/>
    </location>
</feature>
<dbReference type="SUPFAM" id="SSF103473">
    <property type="entry name" value="MFS general substrate transporter"/>
    <property type="match status" value="1"/>
</dbReference>
<feature type="transmembrane region" description="Helical" evidence="1">
    <location>
        <begin position="38"/>
        <end position="55"/>
    </location>
</feature>
<feature type="transmembrane region" description="Helical" evidence="1">
    <location>
        <begin position="216"/>
        <end position="238"/>
    </location>
</feature>
<feature type="transmembrane region" description="Helical" evidence="1">
    <location>
        <begin position="102"/>
        <end position="123"/>
    </location>
</feature>
<feature type="transmembrane region" description="Helical" evidence="1">
    <location>
        <begin position="76"/>
        <end position="96"/>
    </location>
</feature>
<dbReference type="AlphaFoldDB" id="A0A977KAM8"/>
<name>A0A977KAM8_9CREN</name>
<feature type="transmembrane region" description="Helical" evidence="1">
    <location>
        <begin position="159"/>
        <end position="178"/>
    </location>
</feature>
<evidence type="ECO:0000313" key="3">
    <source>
        <dbReference type="Proteomes" id="UP001063698"/>
    </source>
</evidence>
<keyword evidence="3" id="KW-1185">Reference proteome</keyword>
<reference evidence="2" key="1">
    <citation type="submission" date="2013-11" db="EMBL/GenBank/DDBJ databases">
        <title>Comparative genomics of Ignicoccus.</title>
        <authorList>
            <person name="Podar M."/>
        </authorList>
    </citation>
    <scope>NUCLEOTIDE SEQUENCE</scope>
    <source>
        <strain evidence="2">DSM 13166</strain>
    </source>
</reference>
<organism evidence="2 3">
    <name type="scientific">Ignicoccus pacificus DSM 13166</name>
    <dbReference type="NCBI Taxonomy" id="940294"/>
    <lineage>
        <taxon>Archaea</taxon>
        <taxon>Thermoproteota</taxon>
        <taxon>Thermoprotei</taxon>
        <taxon>Desulfurococcales</taxon>
        <taxon>Desulfurococcaceae</taxon>
        <taxon>Ignicoccus</taxon>
    </lineage>
</organism>
<dbReference type="Proteomes" id="UP001063698">
    <property type="component" value="Chromosome"/>
</dbReference>
<keyword evidence="1" id="KW-0472">Membrane</keyword>
<gene>
    <name evidence="2" type="ORF">IPA_02140</name>
</gene>